<evidence type="ECO:0000313" key="9">
    <source>
        <dbReference type="EMBL" id="KAJ9635317.1"/>
    </source>
</evidence>
<feature type="domain" description="Major facilitator superfamily (MFS) profile" evidence="8">
    <location>
        <begin position="58"/>
        <end position="472"/>
    </location>
</feature>
<dbReference type="SUPFAM" id="SSF103473">
    <property type="entry name" value="MFS general substrate transporter"/>
    <property type="match status" value="1"/>
</dbReference>
<feature type="transmembrane region" description="Helical" evidence="7">
    <location>
        <begin position="217"/>
        <end position="239"/>
    </location>
</feature>
<feature type="compositionally biased region" description="Basic and acidic residues" evidence="6">
    <location>
        <begin position="12"/>
        <end position="24"/>
    </location>
</feature>
<dbReference type="InterPro" id="IPR011701">
    <property type="entry name" value="MFS"/>
</dbReference>
<dbReference type="FunFam" id="1.20.1250.20:FF:000034">
    <property type="entry name" value="MFS general substrate transporter"/>
    <property type="match status" value="1"/>
</dbReference>
<dbReference type="Proteomes" id="UP001172681">
    <property type="component" value="Unassembled WGS sequence"/>
</dbReference>
<evidence type="ECO:0000256" key="5">
    <source>
        <dbReference type="ARBA" id="ARBA00023136"/>
    </source>
</evidence>
<dbReference type="InterPro" id="IPR036259">
    <property type="entry name" value="MFS_trans_sf"/>
</dbReference>
<dbReference type="GO" id="GO:0016020">
    <property type="term" value="C:membrane"/>
    <property type="evidence" value="ECO:0007669"/>
    <property type="project" value="UniProtKB-SubCell"/>
</dbReference>
<feature type="transmembrane region" description="Helical" evidence="7">
    <location>
        <begin position="285"/>
        <end position="307"/>
    </location>
</feature>
<feature type="transmembrane region" description="Helical" evidence="7">
    <location>
        <begin position="411"/>
        <end position="432"/>
    </location>
</feature>
<evidence type="ECO:0000256" key="1">
    <source>
        <dbReference type="ARBA" id="ARBA00004141"/>
    </source>
</evidence>
<accession>A0AA39CYE6</accession>
<evidence type="ECO:0000256" key="7">
    <source>
        <dbReference type="SAM" id="Phobius"/>
    </source>
</evidence>
<keyword evidence="2" id="KW-0813">Transport</keyword>
<evidence type="ECO:0000313" key="10">
    <source>
        <dbReference type="Proteomes" id="UP001172681"/>
    </source>
</evidence>
<keyword evidence="4 7" id="KW-1133">Transmembrane helix</keyword>
<proteinExistence type="predicted"/>
<protein>
    <recommendedName>
        <fullName evidence="8">Major facilitator superfamily (MFS) profile domain-containing protein</fullName>
    </recommendedName>
</protein>
<keyword evidence="5 7" id="KW-0472">Membrane</keyword>
<feature type="transmembrane region" description="Helical" evidence="7">
    <location>
        <begin position="150"/>
        <end position="172"/>
    </location>
</feature>
<dbReference type="PANTHER" id="PTHR43791:SF19">
    <property type="entry name" value="TRANSPORTER, PUTATIVE (AFU_ORTHOLOGUE AFUA_1G01812)-RELATED"/>
    <property type="match status" value="1"/>
</dbReference>
<dbReference type="Pfam" id="PF07690">
    <property type="entry name" value="MFS_1"/>
    <property type="match status" value="1"/>
</dbReference>
<dbReference type="FunFam" id="1.20.1250.20:FF:000068">
    <property type="entry name" value="MFS general substrate transporter"/>
    <property type="match status" value="1"/>
</dbReference>
<gene>
    <name evidence="9" type="ORF">H2204_005878</name>
</gene>
<feature type="compositionally biased region" description="Polar residues" evidence="6">
    <location>
        <begin position="1"/>
        <end position="11"/>
    </location>
</feature>
<dbReference type="Gene3D" id="1.20.1250.20">
    <property type="entry name" value="MFS general substrate transporter like domains"/>
    <property type="match status" value="2"/>
</dbReference>
<sequence length="503" mass="55568">MAGVQTLQGKTSLDEKGSRIHTEQTEDIDTLPDPDQGKTEEEKRAIDRKLVRKVDFRLIPWLSFLYLLSFLDRTNIGNARLAGLEDDLGMKGEDYNAALSVFFVSYAIAEAVTNVFLKRLTPRVFFMLVMVLWGFIMTMMGLVTNFAGLVVARFFLGLAEAGLFPGAAYYMSFWYRRDELGIRVAVFFSMAALAGSFGGLLAAAISQMAGIGDKPGWAWIFILEGLATIVVGASCWWMVPNWPDTARFLSEDDRIRLRRRLTKDKQSSTAEAYDKRHIIAAFKDWKTWGFGFVLVGAEIALYAFSLFLPTILAGMGYAGTHAQLLSVPPYACAAAVTVFIGWLADRTRCRGYCNMGTALLGMTGFVLLLATPNPRVQYAGTFLAAMGIYPTIPNTTAWVSNNIEGIYKRGVVIGIVVGCGNINGIVSSNIYVKSQKPRYWTGHGTVLAALTLFLFCGSLAMHIALRVENGKRLSGKRDQMHEGKSADEIWVAGDNRPDFIYTL</sequence>
<dbReference type="GO" id="GO:0022857">
    <property type="term" value="F:transmembrane transporter activity"/>
    <property type="evidence" value="ECO:0007669"/>
    <property type="project" value="InterPro"/>
</dbReference>
<keyword evidence="10" id="KW-1185">Reference proteome</keyword>
<feature type="transmembrane region" description="Helical" evidence="7">
    <location>
        <begin position="54"/>
        <end position="71"/>
    </location>
</feature>
<comment type="subcellular location">
    <subcellularLocation>
        <location evidence="1">Membrane</location>
        <topology evidence="1">Multi-pass membrane protein</topology>
    </subcellularLocation>
</comment>
<keyword evidence="3 7" id="KW-0812">Transmembrane</keyword>
<evidence type="ECO:0000259" key="8">
    <source>
        <dbReference type="PROSITE" id="PS50850"/>
    </source>
</evidence>
<dbReference type="AlphaFoldDB" id="A0AA39CYE6"/>
<feature type="transmembrane region" description="Helical" evidence="7">
    <location>
        <begin position="184"/>
        <end position="205"/>
    </location>
</feature>
<comment type="caution">
    <text evidence="9">The sequence shown here is derived from an EMBL/GenBank/DDBJ whole genome shotgun (WGS) entry which is preliminary data.</text>
</comment>
<dbReference type="EMBL" id="JAPDRN010000034">
    <property type="protein sequence ID" value="KAJ9635317.1"/>
    <property type="molecule type" value="Genomic_DNA"/>
</dbReference>
<feature type="transmembrane region" description="Helical" evidence="7">
    <location>
        <begin position="444"/>
        <end position="467"/>
    </location>
</feature>
<evidence type="ECO:0000256" key="2">
    <source>
        <dbReference type="ARBA" id="ARBA00022448"/>
    </source>
</evidence>
<feature type="transmembrane region" description="Helical" evidence="7">
    <location>
        <begin position="124"/>
        <end position="144"/>
    </location>
</feature>
<feature type="transmembrane region" description="Helical" evidence="7">
    <location>
        <begin position="351"/>
        <end position="370"/>
    </location>
</feature>
<evidence type="ECO:0000256" key="4">
    <source>
        <dbReference type="ARBA" id="ARBA00022989"/>
    </source>
</evidence>
<dbReference type="PANTHER" id="PTHR43791">
    <property type="entry name" value="PERMEASE-RELATED"/>
    <property type="match status" value="1"/>
</dbReference>
<dbReference type="PROSITE" id="PS50850">
    <property type="entry name" value="MFS"/>
    <property type="match status" value="1"/>
</dbReference>
<name>A0AA39CYE6_9EURO</name>
<organism evidence="9 10">
    <name type="scientific">Knufia peltigerae</name>
    <dbReference type="NCBI Taxonomy" id="1002370"/>
    <lineage>
        <taxon>Eukaryota</taxon>
        <taxon>Fungi</taxon>
        <taxon>Dikarya</taxon>
        <taxon>Ascomycota</taxon>
        <taxon>Pezizomycotina</taxon>
        <taxon>Eurotiomycetes</taxon>
        <taxon>Chaetothyriomycetidae</taxon>
        <taxon>Chaetothyriales</taxon>
        <taxon>Trichomeriaceae</taxon>
        <taxon>Knufia</taxon>
    </lineage>
</organism>
<evidence type="ECO:0000256" key="3">
    <source>
        <dbReference type="ARBA" id="ARBA00022692"/>
    </source>
</evidence>
<feature type="region of interest" description="Disordered" evidence="6">
    <location>
        <begin position="1"/>
        <end position="42"/>
    </location>
</feature>
<feature type="transmembrane region" description="Helical" evidence="7">
    <location>
        <begin position="327"/>
        <end position="344"/>
    </location>
</feature>
<reference evidence="9" key="1">
    <citation type="submission" date="2022-10" db="EMBL/GenBank/DDBJ databases">
        <title>Culturing micro-colonial fungi from biological soil crusts in the Mojave desert and describing Neophaeococcomyces mojavensis, and introducing the new genera and species Taxawa tesnikishii.</title>
        <authorList>
            <person name="Kurbessoian T."/>
            <person name="Stajich J.E."/>
        </authorList>
    </citation>
    <scope>NUCLEOTIDE SEQUENCE</scope>
    <source>
        <strain evidence="9">TK_35</strain>
    </source>
</reference>
<evidence type="ECO:0000256" key="6">
    <source>
        <dbReference type="SAM" id="MobiDB-lite"/>
    </source>
</evidence>
<feature type="transmembrane region" description="Helical" evidence="7">
    <location>
        <begin position="376"/>
        <end position="399"/>
    </location>
</feature>
<dbReference type="InterPro" id="IPR020846">
    <property type="entry name" value="MFS_dom"/>
</dbReference>
<feature type="transmembrane region" description="Helical" evidence="7">
    <location>
        <begin position="97"/>
        <end position="117"/>
    </location>
</feature>